<evidence type="ECO:0000313" key="2">
    <source>
        <dbReference type="EMBL" id="JAD88370.1"/>
    </source>
</evidence>
<feature type="compositionally biased region" description="Polar residues" evidence="1">
    <location>
        <begin position="24"/>
        <end position="49"/>
    </location>
</feature>
<sequence>MSVASTSSFAITSSEIAWKKESSAPASSPQRTNLLTSSQRHLGESNFKS</sequence>
<dbReference type="AlphaFoldDB" id="A0A0A9DRS7"/>
<feature type="region of interest" description="Disordered" evidence="1">
    <location>
        <begin position="19"/>
        <end position="49"/>
    </location>
</feature>
<proteinExistence type="predicted"/>
<reference evidence="2" key="1">
    <citation type="submission" date="2014-09" db="EMBL/GenBank/DDBJ databases">
        <authorList>
            <person name="Magalhaes I.L.F."/>
            <person name="Oliveira U."/>
            <person name="Santos F.R."/>
            <person name="Vidigal T.H.D.A."/>
            <person name="Brescovit A.D."/>
            <person name="Santos A.J."/>
        </authorList>
    </citation>
    <scope>NUCLEOTIDE SEQUENCE</scope>
    <source>
        <tissue evidence="2">Shoot tissue taken approximately 20 cm above the soil surface</tissue>
    </source>
</reference>
<accession>A0A0A9DRS7</accession>
<dbReference type="EMBL" id="GBRH01209525">
    <property type="protein sequence ID" value="JAD88370.1"/>
    <property type="molecule type" value="Transcribed_RNA"/>
</dbReference>
<evidence type="ECO:0000256" key="1">
    <source>
        <dbReference type="SAM" id="MobiDB-lite"/>
    </source>
</evidence>
<protein>
    <submittedName>
        <fullName evidence="2">Uncharacterized protein</fullName>
    </submittedName>
</protein>
<organism evidence="2">
    <name type="scientific">Arundo donax</name>
    <name type="common">Giant reed</name>
    <name type="synonym">Donax arundinaceus</name>
    <dbReference type="NCBI Taxonomy" id="35708"/>
    <lineage>
        <taxon>Eukaryota</taxon>
        <taxon>Viridiplantae</taxon>
        <taxon>Streptophyta</taxon>
        <taxon>Embryophyta</taxon>
        <taxon>Tracheophyta</taxon>
        <taxon>Spermatophyta</taxon>
        <taxon>Magnoliopsida</taxon>
        <taxon>Liliopsida</taxon>
        <taxon>Poales</taxon>
        <taxon>Poaceae</taxon>
        <taxon>PACMAD clade</taxon>
        <taxon>Arundinoideae</taxon>
        <taxon>Arundineae</taxon>
        <taxon>Arundo</taxon>
    </lineage>
</organism>
<reference evidence="2" key="2">
    <citation type="journal article" date="2015" name="Data Brief">
        <title>Shoot transcriptome of the giant reed, Arundo donax.</title>
        <authorList>
            <person name="Barrero R.A."/>
            <person name="Guerrero F.D."/>
            <person name="Moolhuijzen P."/>
            <person name="Goolsby J.A."/>
            <person name="Tidwell J."/>
            <person name="Bellgard S.E."/>
            <person name="Bellgard M.I."/>
        </authorList>
    </citation>
    <scope>NUCLEOTIDE SEQUENCE</scope>
    <source>
        <tissue evidence="2">Shoot tissue taken approximately 20 cm above the soil surface</tissue>
    </source>
</reference>
<name>A0A0A9DRS7_ARUDO</name>